<name>A0ABP0GT20_CLALP</name>
<evidence type="ECO:0000256" key="5">
    <source>
        <dbReference type="ARBA" id="ARBA00023128"/>
    </source>
</evidence>
<keyword evidence="6" id="KW-0687">Ribonucleoprotein</keyword>
<dbReference type="PANTHER" id="PTHR13450:SF4">
    <property type="entry name" value="LARGE RIBOSOMAL SUBUNIT PROTEIN ML42"/>
    <property type="match status" value="1"/>
</dbReference>
<dbReference type="PANTHER" id="PTHR13450">
    <property type="entry name" value="MITOCHONDRIAL 39S RIBOSOMAL PROTEIN L42"/>
    <property type="match status" value="1"/>
</dbReference>
<accession>A0ABP0GT20</accession>
<protein>
    <recommendedName>
        <fullName evidence="7">Large ribosomal subunit protein mL42</fullName>
    </recommendedName>
</protein>
<comment type="similarity">
    <text evidence="2">Belongs to the mitochondrion-specific ribosomal protein mL42 family.</text>
</comment>
<gene>
    <name evidence="8" type="ORF">CVLEPA_LOCUS28135</name>
</gene>
<dbReference type="Proteomes" id="UP001642483">
    <property type="component" value="Unassembled WGS sequence"/>
</dbReference>
<dbReference type="Pfam" id="PF10210">
    <property type="entry name" value="MRP-S32"/>
    <property type="match status" value="1"/>
</dbReference>
<keyword evidence="9" id="KW-1185">Reference proteome</keyword>
<comment type="caution">
    <text evidence="8">The sequence shown here is derived from an EMBL/GenBank/DDBJ whole genome shotgun (WGS) entry which is preliminary data.</text>
</comment>
<evidence type="ECO:0000256" key="1">
    <source>
        <dbReference type="ARBA" id="ARBA00004173"/>
    </source>
</evidence>
<keyword evidence="3" id="KW-0809">Transit peptide</keyword>
<dbReference type="InterPro" id="IPR019346">
    <property type="entry name" value="Ribosomal_mL42"/>
</dbReference>
<evidence type="ECO:0000256" key="3">
    <source>
        <dbReference type="ARBA" id="ARBA00022946"/>
    </source>
</evidence>
<evidence type="ECO:0000313" key="8">
    <source>
        <dbReference type="EMBL" id="CAK8694802.1"/>
    </source>
</evidence>
<evidence type="ECO:0000256" key="6">
    <source>
        <dbReference type="ARBA" id="ARBA00023274"/>
    </source>
</evidence>
<reference evidence="8 9" key="1">
    <citation type="submission" date="2024-02" db="EMBL/GenBank/DDBJ databases">
        <authorList>
            <person name="Daric V."/>
            <person name="Darras S."/>
        </authorList>
    </citation>
    <scope>NUCLEOTIDE SEQUENCE [LARGE SCALE GENOMIC DNA]</scope>
</reference>
<evidence type="ECO:0000256" key="2">
    <source>
        <dbReference type="ARBA" id="ARBA00005556"/>
    </source>
</evidence>
<comment type="subcellular location">
    <subcellularLocation>
        <location evidence="1">Mitochondrion</location>
    </subcellularLocation>
</comment>
<organism evidence="8 9">
    <name type="scientific">Clavelina lepadiformis</name>
    <name type="common">Light-bulb sea squirt</name>
    <name type="synonym">Ascidia lepadiformis</name>
    <dbReference type="NCBI Taxonomy" id="159417"/>
    <lineage>
        <taxon>Eukaryota</taxon>
        <taxon>Metazoa</taxon>
        <taxon>Chordata</taxon>
        <taxon>Tunicata</taxon>
        <taxon>Ascidiacea</taxon>
        <taxon>Aplousobranchia</taxon>
        <taxon>Clavelinidae</taxon>
        <taxon>Clavelina</taxon>
    </lineage>
</organism>
<proteinExistence type="inferred from homology"/>
<sequence length="158" mass="18620">MLALPCRRLFFKAFQAFDFCISTKTVVSCTRNKSNDSYFDDPGAPRVALTKDQKTIVMYHPAHEVSYDKTIPIQRDDPRYNFNSVNDLVRERLEEAEIAHKPVEDPSVRHMFPMHDRDVLPTVMELSSIFYTSKHRWFPNKAKKMRQKNNPPQDRPFE</sequence>
<evidence type="ECO:0000256" key="7">
    <source>
        <dbReference type="ARBA" id="ARBA00035189"/>
    </source>
</evidence>
<dbReference type="EMBL" id="CAWYQH010000141">
    <property type="protein sequence ID" value="CAK8694802.1"/>
    <property type="molecule type" value="Genomic_DNA"/>
</dbReference>
<keyword evidence="5" id="KW-0496">Mitochondrion</keyword>
<keyword evidence="4" id="KW-0689">Ribosomal protein</keyword>
<evidence type="ECO:0000256" key="4">
    <source>
        <dbReference type="ARBA" id="ARBA00022980"/>
    </source>
</evidence>
<evidence type="ECO:0000313" key="9">
    <source>
        <dbReference type="Proteomes" id="UP001642483"/>
    </source>
</evidence>